<dbReference type="RefSeq" id="WP_307692172.1">
    <property type="nucleotide sequence ID" value="NZ_JAUSRO010000018.1"/>
</dbReference>
<protein>
    <submittedName>
        <fullName evidence="1">Uncharacterized protein</fullName>
    </submittedName>
</protein>
<comment type="caution">
    <text evidence="1">The sequence shown here is derived from an EMBL/GenBank/DDBJ whole genome shotgun (WGS) entry which is preliminary data.</text>
</comment>
<name>A0ABT9SDJ6_9BURK</name>
<evidence type="ECO:0000313" key="2">
    <source>
        <dbReference type="Proteomes" id="UP001226867"/>
    </source>
</evidence>
<reference evidence="1 2" key="1">
    <citation type="submission" date="2023-07" db="EMBL/GenBank/DDBJ databases">
        <title>Sorghum-associated microbial communities from plants grown in Nebraska, USA.</title>
        <authorList>
            <person name="Schachtman D."/>
        </authorList>
    </citation>
    <scope>NUCLEOTIDE SEQUENCE [LARGE SCALE GENOMIC DNA]</scope>
    <source>
        <strain evidence="1 2">DS1607</strain>
    </source>
</reference>
<evidence type="ECO:0000313" key="1">
    <source>
        <dbReference type="EMBL" id="MDP9902426.1"/>
    </source>
</evidence>
<dbReference type="EMBL" id="JAUSRO010000018">
    <property type="protein sequence ID" value="MDP9902426.1"/>
    <property type="molecule type" value="Genomic_DNA"/>
</dbReference>
<sequence>MNAALRATQPLKSFTRAQVYDALEIAGNDARATDADIRRLTAVLMHMSVHDLSIVDEESLDDATVLELLDYLLASK</sequence>
<accession>A0ABT9SDJ6</accession>
<dbReference type="Proteomes" id="UP001226867">
    <property type="component" value="Unassembled WGS sequence"/>
</dbReference>
<proteinExistence type="predicted"/>
<keyword evidence="2" id="KW-1185">Reference proteome</keyword>
<organism evidence="1 2">
    <name type="scientific">Variovorax ginsengisoli</name>
    <dbReference type="NCBI Taxonomy" id="363844"/>
    <lineage>
        <taxon>Bacteria</taxon>
        <taxon>Pseudomonadati</taxon>
        <taxon>Pseudomonadota</taxon>
        <taxon>Betaproteobacteria</taxon>
        <taxon>Burkholderiales</taxon>
        <taxon>Comamonadaceae</taxon>
        <taxon>Variovorax</taxon>
    </lineage>
</organism>
<gene>
    <name evidence="1" type="ORF">J2W36_004703</name>
</gene>